<evidence type="ECO:0000313" key="1">
    <source>
        <dbReference type="EMBL" id="KAH6938567.1"/>
    </source>
</evidence>
<proteinExistence type="predicted"/>
<gene>
    <name evidence="1" type="ORF">HPB50_010580</name>
</gene>
<accession>A0ACB7STN9</accession>
<comment type="caution">
    <text evidence="1">The sequence shown here is derived from an EMBL/GenBank/DDBJ whole genome shotgun (WGS) entry which is preliminary data.</text>
</comment>
<dbReference type="EMBL" id="CM023482">
    <property type="protein sequence ID" value="KAH6938567.1"/>
    <property type="molecule type" value="Genomic_DNA"/>
</dbReference>
<sequence>MSHLVGANSANLLYHVRVTQGFAKTFNSVMPSRDVTAQDDSCLQSVIDGQRWQNNTVIPREQKRPDCHGRHRPLSQLVQSPPSCVRTSRPESSEETRASLSPRFPPCATEPSEESYVAPSGIASHKSSSSQPKGGDHMQASSSGCRVSVHRHKIKRFLLQASWLSLPGRKGGSDASGHNNSSPNSAPKQADVIVEGPEEAADTAPSATGKGSGTTAEENV</sequence>
<organism evidence="1 2">
    <name type="scientific">Hyalomma asiaticum</name>
    <name type="common">Tick</name>
    <dbReference type="NCBI Taxonomy" id="266040"/>
    <lineage>
        <taxon>Eukaryota</taxon>
        <taxon>Metazoa</taxon>
        <taxon>Ecdysozoa</taxon>
        <taxon>Arthropoda</taxon>
        <taxon>Chelicerata</taxon>
        <taxon>Arachnida</taxon>
        <taxon>Acari</taxon>
        <taxon>Parasitiformes</taxon>
        <taxon>Ixodida</taxon>
        <taxon>Ixodoidea</taxon>
        <taxon>Ixodidae</taxon>
        <taxon>Hyalomminae</taxon>
        <taxon>Hyalomma</taxon>
    </lineage>
</organism>
<protein>
    <submittedName>
        <fullName evidence="1">Uncharacterized protein</fullName>
    </submittedName>
</protein>
<keyword evidence="2" id="KW-1185">Reference proteome</keyword>
<name>A0ACB7STN9_HYAAI</name>
<dbReference type="Proteomes" id="UP000821845">
    <property type="component" value="Chromosome 2"/>
</dbReference>
<evidence type="ECO:0000313" key="2">
    <source>
        <dbReference type="Proteomes" id="UP000821845"/>
    </source>
</evidence>
<reference evidence="1" key="1">
    <citation type="submission" date="2020-05" db="EMBL/GenBank/DDBJ databases">
        <title>Large-scale comparative analyses of tick genomes elucidate their genetic diversity and vector capacities.</title>
        <authorList>
            <person name="Jia N."/>
            <person name="Wang J."/>
            <person name="Shi W."/>
            <person name="Du L."/>
            <person name="Sun Y."/>
            <person name="Zhan W."/>
            <person name="Jiang J."/>
            <person name="Wang Q."/>
            <person name="Zhang B."/>
            <person name="Ji P."/>
            <person name="Sakyi L.B."/>
            <person name="Cui X."/>
            <person name="Yuan T."/>
            <person name="Jiang B."/>
            <person name="Yang W."/>
            <person name="Lam T.T.-Y."/>
            <person name="Chang Q."/>
            <person name="Ding S."/>
            <person name="Wang X."/>
            <person name="Zhu J."/>
            <person name="Ruan X."/>
            <person name="Zhao L."/>
            <person name="Wei J."/>
            <person name="Que T."/>
            <person name="Du C."/>
            <person name="Cheng J."/>
            <person name="Dai P."/>
            <person name="Han X."/>
            <person name="Huang E."/>
            <person name="Gao Y."/>
            <person name="Liu J."/>
            <person name="Shao H."/>
            <person name="Ye R."/>
            <person name="Li L."/>
            <person name="Wei W."/>
            <person name="Wang X."/>
            <person name="Wang C."/>
            <person name="Yang T."/>
            <person name="Huo Q."/>
            <person name="Li W."/>
            <person name="Guo W."/>
            <person name="Chen H."/>
            <person name="Zhou L."/>
            <person name="Ni X."/>
            <person name="Tian J."/>
            <person name="Zhou Y."/>
            <person name="Sheng Y."/>
            <person name="Liu T."/>
            <person name="Pan Y."/>
            <person name="Xia L."/>
            <person name="Li J."/>
            <person name="Zhao F."/>
            <person name="Cao W."/>
        </authorList>
    </citation>
    <scope>NUCLEOTIDE SEQUENCE</scope>
    <source>
        <strain evidence="1">Hyas-2018</strain>
    </source>
</reference>